<evidence type="ECO:0000256" key="5">
    <source>
        <dbReference type="RuleBase" id="RU364018"/>
    </source>
</evidence>
<comment type="subunit">
    <text evidence="5">Oligomeric complex that consists of at least the alpha, beta, beta', gamma, delta, epsilon and zeta subunits.</text>
</comment>
<evidence type="ECO:0000256" key="6">
    <source>
        <dbReference type="RuleBase" id="RU366052"/>
    </source>
</evidence>
<keyword evidence="2 5" id="KW-0813">Transport</keyword>
<dbReference type="Gene3D" id="3.30.450.60">
    <property type="match status" value="1"/>
</dbReference>
<evidence type="ECO:0000256" key="4">
    <source>
        <dbReference type="ARBA" id="ARBA00022927"/>
    </source>
</evidence>
<dbReference type="InterPro" id="IPR027059">
    <property type="entry name" value="Coatomer_dsu"/>
</dbReference>
<dbReference type="GO" id="GO:0015031">
    <property type="term" value="P:protein transport"/>
    <property type="evidence" value="ECO:0007669"/>
    <property type="project" value="UniProtKB-KW"/>
</dbReference>
<comment type="function">
    <text evidence="5">The coatomer is a cytosolic protein complex that binds to dilysine motifs and reversibly associates with Golgi non-clathrin-coated vesicles, which further mediate biosynthetic protein transport from the ER, via the Golgi up to the trans Golgi network. Coatomer complex is required for budding from Golgi membranes, and is essential for the retrograde Golgi-to-ER transport of dilysine-tagged proteins.</text>
</comment>
<organism evidence="7 8">
    <name type="scientific">Ditylenchus destructor</name>
    <dbReference type="NCBI Taxonomy" id="166010"/>
    <lineage>
        <taxon>Eukaryota</taxon>
        <taxon>Metazoa</taxon>
        <taxon>Ecdysozoa</taxon>
        <taxon>Nematoda</taxon>
        <taxon>Chromadorea</taxon>
        <taxon>Rhabditida</taxon>
        <taxon>Tylenchina</taxon>
        <taxon>Tylenchomorpha</taxon>
        <taxon>Sphaerularioidea</taxon>
        <taxon>Anguinidae</taxon>
        <taxon>Anguininae</taxon>
        <taxon>Ditylenchus</taxon>
    </lineage>
</organism>
<dbReference type="GO" id="GO:0030126">
    <property type="term" value="C:COPI vesicle coat"/>
    <property type="evidence" value="ECO:0007669"/>
    <property type="project" value="UniProtKB-UniRule"/>
</dbReference>
<sequence>MSQIRNFTEMNSEGEHLFNKHGKQSEESVLQWCETCPIVSKRGIRVKQYTFVEMDIVRFLYQTVNNLYVVLLTKKHSNILQYMDSLRIFSHVVS</sequence>
<keyword evidence="5" id="KW-0968">Cytoplasmic vesicle</keyword>
<keyword evidence="3 5" id="KW-0963">Cytoplasm</keyword>
<evidence type="ECO:0000313" key="8">
    <source>
        <dbReference type="Proteomes" id="UP001201812"/>
    </source>
</evidence>
<dbReference type="PANTHER" id="PTHR10121:SF0">
    <property type="entry name" value="COATOMER SUBUNIT DELTA"/>
    <property type="match status" value="1"/>
</dbReference>
<keyword evidence="5" id="KW-0931">ER-Golgi transport</keyword>
<gene>
    <name evidence="7" type="ORF">DdX_11133</name>
</gene>
<name>A0AAD4R1I3_9BILA</name>
<comment type="subcellular location">
    <subcellularLocation>
        <location evidence="5 6">Cytoplasm</location>
    </subcellularLocation>
    <subcellularLocation>
        <location evidence="5 6">Cytoplasmic vesicle</location>
        <location evidence="5 6">COPI-coated vesicle membrane</location>
        <topology evidence="5 6">Peripheral membrane protein</topology>
        <orientation evidence="5 6">Cytoplasmic side</orientation>
    </subcellularLocation>
    <subcellularLocation>
        <location evidence="5 6">Golgi apparatus membrane</location>
        <topology evidence="5 6">Peripheral membrane protein</topology>
        <orientation evidence="5 6">Cytoplasmic side</orientation>
    </subcellularLocation>
</comment>
<dbReference type="InterPro" id="IPR011012">
    <property type="entry name" value="Longin-like_dom_sf"/>
</dbReference>
<dbReference type="GO" id="GO:0006888">
    <property type="term" value="P:endoplasmic reticulum to Golgi vesicle-mediated transport"/>
    <property type="evidence" value="ECO:0007669"/>
    <property type="project" value="TreeGrafter"/>
</dbReference>
<dbReference type="PANTHER" id="PTHR10121">
    <property type="entry name" value="COATOMER SUBUNIT DELTA"/>
    <property type="match status" value="1"/>
</dbReference>
<keyword evidence="5" id="KW-0472">Membrane</keyword>
<reference evidence="7" key="1">
    <citation type="submission" date="2022-01" db="EMBL/GenBank/DDBJ databases">
        <title>Genome Sequence Resource for Two Populations of Ditylenchus destructor, the Migratory Endoparasitic Phytonematode.</title>
        <authorList>
            <person name="Zhang H."/>
            <person name="Lin R."/>
            <person name="Xie B."/>
        </authorList>
    </citation>
    <scope>NUCLEOTIDE SEQUENCE</scope>
    <source>
        <strain evidence="7">BazhouSP</strain>
    </source>
</reference>
<proteinExistence type="inferred from homology"/>
<comment type="similarity">
    <text evidence="1 5">Belongs to the adaptor complexes medium subunit family. Delta-COP subfamily.</text>
</comment>
<dbReference type="SUPFAM" id="SSF64356">
    <property type="entry name" value="SNARE-like"/>
    <property type="match status" value="1"/>
</dbReference>
<comment type="caution">
    <text evidence="7">The sequence shown here is derived from an EMBL/GenBank/DDBJ whole genome shotgun (WGS) entry which is preliminary data.</text>
</comment>
<dbReference type="Proteomes" id="UP001201812">
    <property type="component" value="Unassembled WGS sequence"/>
</dbReference>
<dbReference type="GO" id="GO:0051645">
    <property type="term" value="P:Golgi localization"/>
    <property type="evidence" value="ECO:0007669"/>
    <property type="project" value="TreeGrafter"/>
</dbReference>
<accession>A0AAD4R1I3</accession>
<keyword evidence="4 5" id="KW-0653">Protein transport</keyword>
<dbReference type="EMBL" id="JAKKPZ010000029">
    <property type="protein sequence ID" value="KAI1709740.1"/>
    <property type="molecule type" value="Genomic_DNA"/>
</dbReference>
<evidence type="ECO:0000313" key="7">
    <source>
        <dbReference type="EMBL" id="KAI1709740.1"/>
    </source>
</evidence>
<keyword evidence="8" id="KW-1185">Reference proteome</keyword>
<protein>
    <recommendedName>
        <fullName evidence="5">Coatomer subunit delta</fullName>
    </recommendedName>
</protein>
<evidence type="ECO:0000256" key="1">
    <source>
        <dbReference type="ARBA" id="ARBA00010516"/>
    </source>
</evidence>
<evidence type="ECO:0000256" key="2">
    <source>
        <dbReference type="ARBA" id="ARBA00022448"/>
    </source>
</evidence>
<dbReference type="GO" id="GO:0006890">
    <property type="term" value="P:retrograde vesicle-mediated transport, Golgi to endoplasmic reticulum"/>
    <property type="evidence" value="ECO:0007669"/>
    <property type="project" value="UniProtKB-UniRule"/>
</dbReference>
<keyword evidence="5" id="KW-0333">Golgi apparatus</keyword>
<dbReference type="GO" id="GO:0000139">
    <property type="term" value="C:Golgi membrane"/>
    <property type="evidence" value="ECO:0007669"/>
    <property type="project" value="UniProtKB-SubCell"/>
</dbReference>
<dbReference type="AlphaFoldDB" id="A0AAD4R1I3"/>
<evidence type="ECO:0000256" key="3">
    <source>
        <dbReference type="ARBA" id="ARBA00022490"/>
    </source>
</evidence>